<keyword evidence="1 9" id="KW-0444">Lipid biosynthesis</keyword>
<sequence>MRPASLHDTFSHNRQSGRKSLAVLLDPDNIDEPGCQRLLELGQQHQIDYFFVGGSLVLSSHQAALIRFIKDRSNVPVLLFPSHSMHLDSQADGILLLSLISGRNPEFLIGQHVVAAPRLRESGLQILPTGYMLVDSGRQTTASYVSGTTPLPHDKPAIAACTAMAGEQLGLRLIYLDGGSGALYPVSPAMIRAVRQAVDLPIIVGGGLNSTEKARAALQAGADIIVVGNHIEKNPDFLAEVARVITDFADAANSADAFGSEENDTAPTHKSILSA</sequence>
<dbReference type="PANTHER" id="PTHR40029:SF2">
    <property type="entry name" value="HEPTAPRENYLGLYCERYL PHOSPHATE SYNTHASE"/>
    <property type="match status" value="1"/>
</dbReference>
<accession>A0A1H3GHC5</accession>
<dbReference type="GO" id="GO:0047294">
    <property type="term" value="F:phosphoglycerol geranylgeranyltransferase activity"/>
    <property type="evidence" value="ECO:0007669"/>
    <property type="project" value="UniProtKB-UniRule"/>
</dbReference>
<keyword evidence="5 9" id="KW-0443">Lipid metabolism</keyword>
<dbReference type="AlphaFoldDB" id="A0A1H3GHC5"/>
<dbReference type="EMBL" id="FNOV01000005">
    <property type="protein sequence ID" value="SDY02048.1"/>
    <property type="molecule type" value="Genomic_DNA"/>
</dbReference>
<dbReference type="InterPro" id="IPR038597">
    <property type="entry name" value="GGGP/HepGP_synthase_sf"/>
</dbReference>
<dbReference type="GO" id="GO:0000287">
    <property type="term" value="F:magnesium ion binding"/>
    <property type="evidence" value="ECO:0007669"/>
    <property type="project" value="UniProtKB-UniRule"/>
</dbReference>
<dbReference type="GO" id="GO:0046474">
    <property type="term" value="P:glycerophospholipid biosynthetic process"/>
    <property type="evidence" value="ECO:0007669"/>
    <property type="project" value="UniProtKB-UniRule"/>
</dbReference>
<dbReference type="NCBIfam" id="TIGR01768">
    <property type="entry name" value="GGGP-family"/>
    <property type="match status" value="1"/>
</dbReference>
<dbReference type="NCBIfam" id="NF003198">
    <property type="entry name" value="PRK04169.1-2"/>
    <property type="match status" value="1"/>
</dbReference>
<evidence type="ECO:0000256" key="2">
    <source>
        <dbReference type="ARBA" id="ARBA00022679"/>
    </source>
</evidence>
<name>A0A1H3GHC5_9BACT</name>
<evidence type="ECO:0000256" key="6">
    <source>
        <dbReference type="ARBA" id="ARBA00023209"/>
    </source>
</evidence>
<comment type="catalytic activity">
    <reaction evidence="8 9">
        <text>sn-glycerol 1-phosphate + (2E,6E,10E)-geranylgeranyl diphosphate = sn-3-O-(geranylgeranyl)glycerol 1-phosphate + diphosphate</text>
        <dbReference type="Rhea" id="RHEA:23404"/>
        <dbReference type="ChEBI" id="CHEBI:33019"/>
        <dbReference type="ChEBI" id="CHEBI:57677"/>
        <dbReference type="ChEBI" id="CHEBI:57685"/>
        <dbReference type="ChEBI" id="CHEBI:58756"/>
        <dbReference type="EC" id="2.5.1.41"/>
    </reaction>
</comment>
<keyword evidence="4 9" id="KW-0460">Magnesium</keyword>
<keyword evidence="7 9" id="KW-1208">Phospholipid metabolism</keyword>
<dbReference type="InterPro" id="IPR008205">
    <property type="entry name" value="GGGP_HepGP_synthase"/>
</dbReference>
<dbReference type="STRING" id="651662.SAMN04488069_10511"/>
<dbReference type="SUPFAM" id="SSF51395">
    <property type="entry name" value="FMN-linked oxidoreductases"/>
    <property type="match status" value="1"/>
</dbReference>
<feature type="binding site" evidence="9">
    <location>
        <begin position="175"/>
        <end position="181"/>
    </location>
    <ligand>
        <name>sn-glycerol 1-phosphate</name>
        <dbReference type="ChEBI" id="CHEBI:57685"/>
    </ligand>
</feature>
<dbReference type="Pfam" id="PF01884">
    <property type="entry name" value="PcrB"/>
    <property type="match status" value="1"/>
</dbReference>
<comment type="cofactor">
    <cofactor evidence="9">
        <name>Mg(2+)</name>
        <dbReference type="ChEBI" id="CHEBI:18420"/>
    </cofactor>
</comment>
<evidence type="ECO:0000313" key="11">
    <source>
        <dbReference type="Proteomes" id="UP000199249"/>
    </source>
</evidence>
<dbReference type="Proteomes" id="UP000199249">
    <property type="component" value="Unassembled WGS sequence"/>
</dbReference>
<keyword evidence="2 9" id="KW-0808">Transferase</keyword>
<dbReference type="RefSeq" id="WP_245711864.1">
    <property type="nucleotide sequence ID" value="NZ_FNOV01000005.1"/>
</dbReference>
<evidence type="ECO:0000256" key="8">
    <source>
        <dbReference type="ARBA" id="ARBA00047288"/>
    </source>
</evidence>
<evidence type="ECO:0000256" key="3">
    <source>
        <dbReference type="ARBA" id="ARBA00022723"/>
    </source>
</evidence>
<feature type="binding site" evidence="9">
    <location>
        <position position="55"/>
    </location>
    <ligand>
        <name>Mg(2+)</name>
        <dbReference type="ChEBI" id="CHEBI:18420"/>
    </ligand>
</feature>
<comment type="similarity">
    <text evidence="9">Belongs to the GGGP/HepGP synthase family. Group II subfamily.</text>
</comment>
<feature type="binding site" evidence="9">
    <location>
        <begin position="228"/>
        <end position="229"/>
    </location>
    <ligand>
        <name>sn-glycerol 1-phosphate</name>
        <dbReference type="ChEBI" id="CHEBI:57685"/>
    </ligand>
</feature>
<comment type="function">
    <text evidence="9">Prenyltransferase that catalyzes the transfer of the geranylgeranyl moiety of geranylgeranyl diphosphate (GGPP) to the C3 hydroxyl of sn-glycerol-1-phosphate (G1P).</text>
</comment>
<dbReference type="InterPro" id="IPR010946">
    <property type="entry name" value="GGGP_synth"/>
</dbReference>
<comment type="caution">
    <text evidence="9">Lacks conserved residue(s) required for the propagation of feature annotation.</text>
</comment>
<keyword evidence="11" id="KW-1185">Reference proteome</keyword>
<dbReference type="Gene3D" id="3.20.20.390">
    <property type="entry name" value="FMN-linked oxidoreductases"/>
    <property type="match status" value="1"/>
</dbReference>
<dbReference type="GO" id="GO:0120536">
    <property type="term" value="F:heptaprenylglyceryl phosphate synthase activity"/>
    <property type="evidence" value="ECO:0007669"/>
    <property type="project" value="UniProtKB-ARBA"/>
</dbReference>
<feature type="binding site" evidence="9">
    <location>
        <position position="26"/>
    </location>
    <ligand>
        <name>Mg(2+)</name>
        <dbReference type="ChEBI" id="CHEBI:18420"/>
    </ligand>
</feature>
<gene>
    <name evidence="10" type="ORF">SAMN04488069_10511</name>
</gene>
<evidence type="ECO:0000256" key="4">
    <source>
        <dbReference type="ARBA" id="ARBA00022842"/>
    </source>
</evidence>
<reference evidence="11" key="1">
    <citation type="submission" date="2016-10" db="EMBL/GenBank/DDBJ databases">
        <authorList>
            <person name="Varghese N."/>
            <person name="Submissions S."/>
        </authorList>
    </citation>
    <scope>NUCLEOTIDE SEQUENCE [LARGE SCALE GENOMIC DNA]</scope>
    <source>
        <strain evidence="11">CGMCC 1.8975</strain>
    </source>
</reference>
<dbReference type="PANTHER" id="PTHR40029">
    <property type="match status" value="1"/>
</dbReference>
<evidence type="ECO:0000256" key="9">
    <source>
        <dbReference type="HAMAP-Rule" id="MF_00112"/>
    </source>
</evidence>
<keyword evidence="6 9" id="KW-0594">Phospholipid biosynthesis</keyword>
<evidence type="ECO:0000256" key="1">
    <source>
        <dbReference type="ARBA" id="ARBA00022516"/>
    </source>
</evidence>
<dbReference type="HAMAP" id="MF_00112">
    <property type="entry name" value="GGGP_HepGP_synthase"/>
    <property type="match status" value="1"/>
</dbReference>
<feature type="binding site" evidence="9">
    <location>
        <begin position="206"/>
        <end position="207"/>
    </location>
    <ligand>
        <name>sn-glycerol 1-phosphate</name>
        <dbReference type="ChEBI" id="CHEBI:57685"/>
    </ligand>
</feature>
<dbReference type="CDD" id="cd02812">
    <property type="entry name" value="PcrB_like"/>
    <property type="match status" value="1"/>
</dbReference>
<protein>
    <recommendedName>
        <fullName evidence="9">Geranylgeranylglyceryl phosphate synthase</fullName>
        <shortName evidence="9">GGGP synthase</shortName>
        <shortName evidence="9">GGGPS</shortName>
        <ecNumber evidence="9">2.5.1.41</ecNumber>
    </recommendedName>
    <alternativeName>
        <fullName evidence="9">(S)-3-O-geranylgeranylglyceryl phosphate synthase</fullName>
    </alternativeName>
    <alternativeName>
        <fullName evidence="9">Phosphoglycerol geranylgeranyltransferase</fullName>
    </alternativeName>
</protein>
<evidence type="ECO:0000256" key="7">
    <source>
        <dbReference type="ARBA" id="ARBA00023264"/>
    </source>
</evidence>
<dbReference type="InterPro" id="IPR039074">
    <property type="entry name" value="GGGP/HepGP_synthase_I"/>
</dbReference>
<proteinExistence type="inferred from homology"/>
<evidence type="ECO:0000313" key="10">
    <source>
        <dbReference type="EMBL" id="SDY02048.1"/>
    </source>
</evidence>
<dbReference type="EC" id="2.5.1.41" evidence="9"/>
<organism evidence="10 11">
    <name type="scientific">Hymenobacter psychrophilus</name>
    <dbReference type="NCBI Taxonomy" id="651662"/>
    <lineage>
        <taxon>Bacteria</taxon>
        <taxon>Pseudomonadati</taxon>
        <taxon>Bacteroidota</taxon>
        <taxon>Cytophagia</taxon>
        <taxon>Cytophagales</taxon>
        <taxon>Hymenobacteraceae</taxon>
        <taxon>Hymenobacter</taxon>
    </lineage>
</organism>
<evidence type="ECO:0000256" key="5">
    <source>
        <dbReference type="ARBA" id="ARBA00023098"/>
    </source>
</evidence>
<dbReference type="GO" id="GO:0005737">
    <property type="term" value="C:cytoplasm"/>
    <property type="evidence" value="ECO:0007669"/>
    <property type="project" value="InterPro"/>
</dbReference>
<keyword evidence="3 9" id="KW-0479">Metal-binding</keyword>
<dbReference type="NCBIfam" id="TIGR01769">
    <property type="entry name" value="GGGP"/>
    <property type="match status" value="1"/>
</dbReference>